<dbReference type="PROSITE" id="PS51900">
    <property type="entry name" value="CB"/>
    <property type="match status" value="1"/>
</dbReference>
<evidence type="ECO:0000259" key="4">
    <source>
        <dbReference type="PROSITE" id="PS51900"/>
    </source>
</evidence>
<gene>
    <name evidence="5" type="ORF">DWV70_19615</name>
</gene>
<dbReference type="AlphaFoldDB" id="A0AAE7ZP51"/>
<feature type="non-terminal residue" evidence="5">
    <location>
        <position position="186"/>
    </location>
</feature>
<comment type="caution">
    <text evidence="5">The sequence shown here is derived from an EMBL/GenBank/DDBJ whole genome shotgun (WGS) entry which is preliminary data.</text>
</comment>
<evidence type="ECO:0000313" key="6">
    <source>
        <dbReference type="Proteomes" id="UP000285469"/>
    </source>
</evidence>
<dbReference type="Pfam" id="PF02899">
    <property type="entry name" value="Phage_int_SAM_1"/>
    <property type="match status" value="1"/>
</dbReference>
<organism evidence="5 6">
    <name type="scientific">Phocaeicola vulgatus</name>
    <name type="common">Bacteroides vulgatus</name>
    <dbReference type="NCBI Taxonomy" id="821"/>
    <lineage>
        <taxon>Bacteria</taxon>
        <taxon>Pseudomonadati</taxon>
        <taxon>Bacteroidota</taxon>
        <taxon>Bacteroidia</taxon>
        <taxon>Bacteroidales</taxon>
        <taxon>Bacteroidaceae</taxon>
        <taxon>Phocaeicola</taxon>
    </lineage>
</organism>
<evidence type="ECO:0000313" key="5">
    <source>
        <dbReference type="EMBL" id="RGW44486.1"/>
    </source>
</evidence>
<accession>A0AAE7ZP51</accession>
<reference evidence="5 6" key="1">
    <citation type="submission" date="2018-08" db="EMBL/GenBank/DDBJ databases">
        <title>A genome reference for cultivated species of the human gut microbiota.</title>
        <authorList>
            <person name="Zou Y."/>
            <person name="Xue W."/>
            <person name="Luo G."/>
        </authorList>
    </citation>
    <scope>NUCLEOTIDE SEQUENCE [LARGE SCALE GENOMIC DNA]</scope>
    <source>
        <strain evidence="5 6">AF12-25</strain>
    </source>
</reference>
<dbReference type="InterPro" id="IPR004107">
    <property type="entry name" value="Integrase_SAM-like_N"/>
</dbReference>
<evidence type="ECO:0000256" key="3">
    <source>
        <dbReference type="PROSITE-ProRule" id="PRU01248"/>
    </source>
</evidence>
<proteinExistence type="predicted"/>
<dbReference type="GO" id="GO:0003677">
    <property type="term" value="F:DNA binding"/>
    <property type="evidence" value="ECO:0007669"/>
    <property type="project" value="UniProtKB-UniRule"/>
</dbReference>
<sequence length="186" mass="22139">MNSDRQKILTDYISYIYTTGRTYDTIGKYIKHVTDFLEMAKEVNRRGYLNYKRENADVMVRHSLMCSAICDLLSFLNIGYGKREKTVKPLEKLDVISEKNKKLLHDFIIWLTDNNDYSSHTVDIYYTSIKMYFEYANEVNMDNCRRFIKSLEEAKLSPATIRLRITAIEKFSKWMKKPIELKRPKM</sequence>
<dbReference type="InterPro" id="IPR044068">
    <property type="entry name" value="CB"/>
</dbReference>
<dbReference type="SUPFAM" id="SSF47823">
    <property type="entry name" value="lambda integrase-like, N-terminal domain"/>
    <property type="match status" value="1"/>
</dbReference>
<keyword evidence="1" id="KW-0229">DNA integration</keyword>
<feature type="domain" description="Core-binding (CB)" evidence="4">
    <location>
        <begin position="98"/>
        <end position="176"/>
    </location>
</feature>
<dbReference type="Proteomes" id="UP000285469">
    <property type="component" value="Unassembled WGS sequence"/>
</dbReference>
<dbReference type="RefSeq" id="WP_181998555.1">
    <property type="nucleotide sequence ID" value="NZ_QSAI01000049.1"/>
</dbReference>
<keyword evidence="2 3" id="KW-0238">DNA-binding</keyword>
<protein>
    <submittedName>
        <fullName evidence="5">Integrase</fullName>
    </submittedName>
</protein>
<dbReference type="EMBL" id="QSAI01000049">
    <property type="protein sequence ID" value="RGW44486.1"/>
    <property type="molecule type" value="Genomic_DNA"/>
</dbReference>
<name>A0AAE7ZP51_PHOVU</name>
<dbReference type="InterPro" id="IPR010998">
    <property type="entry name" value="Integrase_recombinase_N"/>
</dbReference>
<dbReference type="Gene3D" id="1.10.150.130">
    <property type="match status" value="1"/>
</dbReference>
<evidence type="ECO:0000256" key="2">
    <source>
        <dbReference type="ARBA" id="ARBA00023125"/>
    </source>
</evidence>
<dbReference type="GO" id="GO:0015074">
    <property type="term" value="P:DNA integration"/>
    <property type="evidence" value="ECO:0007669"/>
    <property type="project" value="UniProtKB-KW"/>
</dbReference>
<evidence type="ECO:0000256" key="1">
    <source>
        <dbReference type="ARBA" id="ARBA00022908"/>
    </source>
</evidence>